<dbReference type="InterPro" id="IPR013249">
    <property type="entry name" value="RNA_pol_sigma70_r4_t2"/>
</dbReference>
<evidence type="ECO:0000256" key="3">
    <source>
        <dbReference type="ARBA" id="ARBA00023082"/>
    </source>
</evidence>
<accession>A0ABP7QZ78</accession>
<dbReference type="Pfam" id="PF08281">
    <property type="entry name" value="Sigma70_r4_2"/>
    <property type="match status" value="1"/>
</dbReference>
<dbReference type="Gene3D" id="1.10.10.10">
    <property type="entry name" value="Winged helix-like DNA-binding domain superfamily/Winged helix DNA-binding domain"/>
    <property type="match status" value="1"/>
</dbReference>
<dbReference type="SUPFAM" id="SSF88659">
    <property type="entry name" value="Sigma3 and sigma4 domains of RNA polymerase sigma factors"/>
    <property type="match status" value="1"/>
</dbReference>
<comment type="caution">
    <text evidence="7">The sequence shown here is derived from an EMBL/GenBank/DDBJ whole genome shotgun (WGS) entry which is preliminary data.</text>
</comment>
<organism evidence="7 8">
    <name type="scientific">Mucilaginibacter dorajii</name>
    <dbReference type="NCBI Taxonomy" id="692994"/>
    <lineage>
        <taxon>Bacteria</taxon>
        <taxon>Pseudomonadati</taxon>
        <taxon>Bacteroidota</taxon>
        <taxon>Sphingobacteriia</taxon>
        <taxon>Sphingobacteriales</taxon>
        <taxon>Sphingobacteriaceae</taxon>
        <taxon>Mucilaginibacter</taxon>
    </lineage>
</organism>
<keyword evidence="8" id="KW-1185">Reference proteome</keyword>
<dbReference type="InterPro" id="IPR013324">
    <property type="entry name" value="RNA_pol_sigma_r3/r4-like"/>
</dbReference>
<evidence type="ECO:0000259" key="5">
    <source>
        <dbReference type="Pfam" id="PF04542"/>
    </source>
</evidence>
<dbReference type="InterPro" id="IPR014284">
    <property type="entry name" value="RNA_pol_sigma-70_dom"/>
</dbReference>
<keyword evidence="4" id="KW-0804">Transcription</keyword>
<evidence type="ECO:0000256" key="2">
    <source>
        <dbReference type="ARBA" id="ARBA00023015"/>
    </source>
</evidence>
<dbReference type="Pfam" id="PF04542">
    <property type="entry name" value="Sigma70_r2"/>
    <property type="match status" value="1"/>
</dbReference>
<dbReference type="PANTHER" id="PTHR43133">
    <property type="entry name" value="RNA POLYMERASE ECF-TYPE SIGMA FACTO"/>
    <property type="match status" value="1"/>
</dbReference>
<dbReference type="NCBIfam" id="TIGR02937">
    <property type="entry name" value="sigma70-ECF"/>
    <property type="match status" value="1"/>
</dbReference>
<dbReference type="PANTHER" id="PTHR43133:SF46">
    <property type="entry name" value="RNA POLYMERASE SIGMA-70 FACTOR ECF SUBFAMILY"/>
    <property type="match status" value="1"/>
</dbReference>
<reference evidence="8" key="1">
    <citation type="journal article" date="2019" name="Int. J. Syst. Evol. Microbiol.">
        <title>The Global Catalogue of Microorganisms (GCM) 10K type strain sequencing project: providing services to taxonomists for standard genome sequencing and annotation.</title>
        <authorList>
            <consortium name="The Broad Institute Genomics Platform"/>
            <consortium name="The Broad Institute Genome Sequencing Center for Infectious Disease"/>
            <person name="Wu L."/>
            <person name="Ma J."/>
        </authorList>
    </citation>
    <scope>NUCLEOTIDE SEQUENCE [LARGE SCALE GENOMIC DNA]</scope>
    <source>
        <strain evidence="8">JCM 16601</strain>
    </source>
</reference>
<evidence type="ECO:0000256" key="4">
    <source>
        <dbReference type="ARBA" id="ARBA00023163"/>
    </source>
</evidence>
<protein>
    <submittedName>
        <fullName evidence="7">RNA polymerase sigma-70 factor</fullName>
    </submittedName>
</protein>
<dbReference type="InterPro" id="IPR013325">
    <property type="entry name" value="RNA_pol_sigma_r2"/>
</dbReference>
<dbReference type="InterPro" id="IPR039425">
    <property type="entry name" value="RNA_pol_sigma-70-like"/>
</dbReference>
<dbReference type="RefSeq" id="WP_259086737.1">
    <property type="nucleotide sequence ID" value="NZ_BAAAZC010000031.1"/>
</dbReference>
<evidence type="ECO:0000313" key="8">
    <source>
        <dbReference type="Proteomes" id="UP001500742"/>
    </source>
</evidence>
<keyword evidence="2" id="KW-0805">Transcription regulation</keyword>
<evidence type="ECO:0000259" key="6">
    <source>
        <dbReference type="Pfam" id="PF08281"/>
    </source>
</evidence>
<feature type="domain" description="RNA polymerase sigma factor 70 region 4 type 2" evidence="6">
    <location>
        <begin position="125"/>
        <end position="176"/>
    </location>
</feature>
<dbReference type="InterPro" id="IPR036388">
    <property type="entry name" value="WH-like_DNA-bd_sf"/>
</dbReference>
<dbReference type="SUPFAM" id="SSF88946">
    <property type="entry name" value="Sigma2 domain of RNA polymerase sigma factors"/>
    <property type="match status" value="1"/>
</dbReference>
<dbReference type="InterPro" id="IPR007627">
    <property type="entry name" value="RNA_pol_sigma70_r2"/>
</dbReference>
<gene>
    <name evidence="7" type="ORF">GCM10022210_49810</name>
</gene>
<dbReference type="EMBL" id="BAAAZC010000031">
    <property type="protein sequence ID" value="GAA3990292.1"/>
    <property type="molecule type" value="Genomic_DNA"/>
</dbReference>
<evidence type="ECO:0000256" key="1">
    <source>
        <dbReference type="ARBA" id="ARBA00010641"/>
    </source>
</evidence>
<comment type="similarity">
    <text evidence="1">Belongs to the sigma-70 factor family. ECF subfamily.</text>
</comment>
<feature type="domain" description="RNA polymerase sigma-70 region 2" evidence="5">
    <location>
        <begin position="26"/>
        <end position="90"/>
    </location>
</feature>
<proteinExistence type="inferred from homology"/>
<keyword evidence="3" id="KW-0731">Sigma factor</keyword>
<name>A0ABP7QZ78_9SPHI</name>
<dbReference type="Proteomes" id="UP001500742">
    <property type="component" value="Unassembled WGS sequence"/>
</dbReference>
<dbReference type="Gene3D" id="1.10.1740.10">
    <property type="match status" value="1"/>
</dbReference>
<sequence length="195" mass="23328">MAKSFPSDADLWEKIVNDDYRAFTALFERHWYILYKTANKYIKDPDTCEELVHDLFLNIWNRRKYLNIADFKSYLKTSTRYLVYSSLKKSENLSVVYLESYPEETKLTQENSGQENMIYHDLENEMEACLKQLPKRSCEIFLLSRKHHLTNNEIAERLGISKRSVENQITQALKHLRLHFKDIAIFILCNAFFRR</sequence>
<evidence type="ECO:0000313" key="7">
    <source>
        <dbReference type="EMBL" id="GAA3990292.1"/>
    </source>
</evidence>